<comment type="caution">
    <text evidence="1">The sequence shown here is derived from an EMBL/GenBank/DDBJ whole genome shotgun (WGS) entry which is preliminary data.</text>
</comment>
<keyword evidence="2" id="KW-1185">Reference proteome</keyword>
<dbReference type="EMBL" id="JAQQBS010001426">
    <property type="protein sequence ID" value="KAK0157243.1"/>
    <property type="molecule type" value="Genomic_DNA"/>
</dbReference>
<dbReference type="Proteomes" id="UP001168990">
    <property type="component" value="Unassembled WGS sequence"/>
</dbReference>
<gene>
    <name evidence="1" type="ORF">PV328_011704</name>
</gene>
<reference evidence="1" key="2">
    <citation type="submission" date="2023-03" db="EMBL/GenBank/DDBJ databases">
        <authorList>
            <person name="Inwood S.N."/>
            <person name="Skelly J.G."/>
            <person name="Guhlin J."/>
            <person name="Harrop T.W.R."/>
            <person name="Goldson S.G."/>
            <person name="Dearden P.K."/>
        </authorList>
    </citation>
    <scope>NUCLEOTIDE SEQUENCE</scope>
    <source>
        <strain evidence="1">Irish</strain>
        <tissue evidence="1">Whole body</tissue>
    </source>
</reference>
<dbReference type="AlphaFoldDB" id="A0AA39EZV0"/>
<evidence type="ECO:0000313" key="1">
    <source>
        <dbReference type="EMBL" id="KAK0157243.1"/>
    </source>
</evidence>
<sequence length="160" mass="18242">MGTYWFHLSGPVIKEEKKEVDKQITIKNKIIKKQNQFDAAKNMSSGYIPTDDMMHEVKPINNNELIIYNKNSDQDYIDENTKIVVNPSRTNDTIEDNQCQSEVENACACDSTDENKSTFNGKPRITSAVILSSPYDGQYKDTNISKDFTDKSIGEQMMEL</sequence>
<proteinExistence type="predicted"/>
<protein>
    <submittedName>
        <fullName evidence="1">Uncharacterized protein</fullName>
    </submittedName>
</protein>
<accession>A0AA39EZV0</accession>
<organism evidence="1 2">
    <name type="scientific">Microctonus aethiopoides</name>
    <dbReference type="NCBI Taxonomy" id="144406"/>
    <lineage>
        <taxon>Eukaryota</taxon>
        <taxon>Metazoa</taxon>
        <taxon>Ecdysozoa</taxon>
        <taxon>Arthropoda</taxon>
        <taxon>Hexapoda</taxon>
        <taxon>Insecta</taxon>
        <taxon>Pterygota</taxon>
        <taxon>Neoptera</taxon>
        <taxon>Endopterygota</taxon>
        <taxon>Hymenoptera</taxon>
        <taxon>Apocrita</taxon>
        <taxon>Ichneumonoidea</taxon>
        <taxon>Braconidae</taxon>
        <taxon>Euphorinae</taxon>
        <taxon>Microctonus</taxon>
    </lineage>
</organism>
<reference evidence="1" key="1">
    <citation type="journal article" date="2023" name="bioRxiv">
        <title>Scaffold-level genome assemblies of two parasitoid biocontrol wasps reveal the parthenogenesis mechanism and an associated novel virus.</title>
        <authorList>
            <person name="Inwood S."/>
            <person name="Skelly J."/>
            <person name="Guhlin J."/>
            <person name="Harrop T."/>
            <person name="Goldson S."/>
            <person name="Dearden P."/>
        </authorList>
    </citation>
    <scope>NUCLEOTIDE SEQUENCE</scope>
    <source>
        <strain evidence="1">Irish</strain>
        <tissue evidence="1">Whole body</tissue>
    </source>
</reference>
<name>A0AA39EZV0_9HYME</name>
<evidence type="ECO:0000313" key="2">
    <source>
        <dbReference type="Proteomes" id="UP001168990"/>
    </source>
</evidence>